<dbReference type="EMBL" id="BIXY01000010">
    <property type="protein sequence ID" value="GCF07446.1"/>
    <property type="molecule type" value="Genomic_DNA"/>
</dbReference>
<organism evidence="3 4">
    <name type="scientific">Dictyobacter arantiisoli</name>
    <dbReference type="NCBI Taxonomy" id="2014874"/>
    <lineage>
        <taxon>Bacteria</taxon>
        <taxon>Bacillati</taxon>
        <taxon>Chloroflexota</taxon>
        <taxon>Ktedonobacteria</taxon>
        <taxon>Ktedonobacterales</taxon>
        <taxon>Dictyobacteraceae</taxon>
        <taxon>Dictyobacter</taxon>
    </lineage>
</organism>
<keyword evidence="4" id="KW-1185">Reference proteome</keyword>
<name>A0A5A5T8F9_9CHLR</name>
<dbReference type="InterPro" id="IPR043129">
    <property type="entry name" value="ATPase_NBD"/>
</dbReference>
<feature type="region of interest" description="Disordered" evidence="1">
    <location>
        <begin position="23"/>
        <end position="46"/>
    </location>
</feature>
<evidence type="ECO:0000313" key="3">
    <source>
        <dbReference type="EMBL" id="GCF07446.1"/>
    </source>
</evidence>
<comment type="caution">
    <text evidence="3">The sequence shown here is derived from an EMBL/GenBank/DDBJ whole genome shotgun (WGS) entry which is preliminary data.</text>
</comment>
<reference evidence="3 4" key="1">
    <citation type="submission" date="2019-01" db="EMBL/GenBank/DDBJ databases">
        <title>Draft genome sequence of Dictyobacter sp. Uno17.</title>
        <authorList>
            <person name="Wang C.M."/>
            <person name="Zheng Y."/>
            <person name="Sakai Y."/>
            <person name="Abe K."/>
            <person name="Yokota A."/>
            <person name="Yabe S."/>
        </authorList>
    </citation>
    <scope>NUCLEOTIDE SEQUENCE [LARGE SCALE GENOMIC DNA]</scope>
    <source>
        <strain evidence="3 4">Uno17</strain>
    </source>
</reference>
<dbReference type="SMART" id="SM00842">
    <property type="entry name" value="FtsA"/>
    <property type="match status" value="1"/>
</dbReference>
<evidence type="ECO:0000259" key="2">
    <source>
        <dbReference type="SMART" id="SM00842"/>
    </source>
</evidence>
<dbReference type="PANTHER" id="PTHR32432">
    <property type="entry name" value="CELL DIVISION PROTEIN FTSA-RELATED"/>
    <property type="match status" value="1"/>
</dbReference>
<feature type="compositionally biased region" description="Acidic residues" evidence="1">
    <location>
        <begin position="30"/>
        <end position="45"/>
    </location>
</feature>
<feature type="domain" description="SHS2" evidence="2">
    <location>
        <begin position="52"/>
        <end position="255"/>
    </location>
</feature>
<accession>A0A5A5T8F9</accession>
<dbReference type="SUPFAM" id="SSF53067">
    <property type="entry name" value="Actin-like ATPase domain"/>
    <property type="match status" value="2"/>
</dbReference>
<gene>
    <name evidence="3" type="ORF">KDI_10100</name>
</gene>
<dbReference type="OrthoDB" id="9769279at2"/>
<dbReference type="GO" id="GO:0051301">
    <property type="term" value="P:cell division"/>
    <property type="evidence" value="ECO:0007669"/>
    <property type="project" value="InterPro"/>
</dbReference>
<dbReference type="Gene3D" id="3.30.420.40">
    <property type="match status" value="1"/>
</dbReference>
<dbReference type="InterPro" id="IPR003494">
    <property type="entry name" value="SHS2_FtsA"/>
</dbReference>
<dbReference type="AlphaFoldDB" id="A0A5A5T8F9"/>
<dbReference type="CDD" id="cd24004">
    <property type="entry name" value="ASKHA_NBD_PilM-like"/>
    <property type="match status" value="1"/>
</dbReference>
<evidence type="ECO:0000313" key="4">
    <source>
        <dbReference type="Proteomes" id="UP000322530"/>
    </source>
</evidence>
<evidence type="ECO:0000256" key="1">
    <source>
        <dbReference type="SAM" id="MobiDB-lite"/>
    </source>
</evidence>
<protein>
    <recommendedName>
        <fullName evidence="2">SHS2 domain-containing protein</fullName>
    </recommendedName>
</protein>
<dbReference type="InterPro" id="IPR050696">
    <property type="entry name" value="FtsA/MreB"/>
</dbReference>
<dbReference type="RefSeq" id="WP_149400465.1">
    <property type="nucleotide sequence ID" value="NZ_BIXY01000010.1"/>
</dbReference>
<dbReference type="Pfam" id="PF14450">
    <property type="entry name" value="FtsA"/>
    <property type="match status" value="1"/>
</dbReference>
<sequence>MKNLLQRLFDRLRGSNADGYYPDLDHGYDYEDDEYENENENPEDIDSQRQLFTALDIGTAFAKAMIVEVRGDHAEVLGVGRHPQSYAHMSDGIVTDIPGVIANCNEALLKAEQAAGGVIAPSAVIGIAGELVKGSSTTVSKQRAQPTKQITAEELESLITAAQERLLKMAKERIAAETGYGNIDVRLTNAAVISVRIDGQLVTNPIGFRGRHFALTLFSAFAPLTQLGAIETVAQGLDLTLVTIVAEPYALARCLSSNASADSGAIFIDVGGGTTDIALVRQGGIEETRVFALGGRAFTRRIATSKGIPIKEAERLKINYSTGELSGSAQDEIQSILAPECQTWMDSVELLIEELSKGELLPPAIYIVGGGSALIDLHQRLEAFPWTERLPFSRQPIIRAVQPEMVGSILDTEGQLVSGQDITPMALAYQAVELNNDNNVLERALDRVINAMHI</sequence>
<dbReference type="Proteomes" id="UP000322530">
    <property type="component" value="Unassembled WGS sequence"/>
</dbReference>
<proteinExistence type="predicted"/>